<feature type="domain" description="Glyoxalase/fosfomycin resistance/dioxygenase" evidence="2">
    <location>
        <begin position="6"/>
        <end position="149"/>
    </location>
</feature>
<dbReference type="AlphaFoldDB" id="A0A3M0IMT8"/>
<evidence type="ECO:0000259" key="2">
    <source>
        <dbReference type="Pfam" id="PF00903"/>
    </source>
</evidence>
<dbReference type="EMBL" id="PENI01000016">
    <property type="protein sequence ID" value="RMB83386.1"/>
    <property type="molecule type" value="Genomic_DNA"/>
</dbReference>
<dbReference type="InterPro" id="IPR029068">
    <property type="entry name" value="Glyas_Bleomycin-R_OHBP_Dase"/>
</dbReference>
<evidence type="ECO:0000313" key="3">
    <source>
        <dbReference type="EMBL" id="RMB83386.1"/>
    </source>
</evidence>
<dbReference type="SUPFAM" id="SSF54593">
    <property type="entry name" value="Glyoxalase/Bleomycin resistance protein/Dihydroxybiphenyl dioxygenase"/>
    <property type="match status" value="1"/>
</dbReference>
<dbReference type="GO" id="GO:0046872">
    <property type="term" value="F:metal ion binding"/>
    <property type="evidence" value="ECO:0007669"/>
    <property type="project" value="UniProtKB-KW"/>
</dbReference>
<evidence type="ECO:0000256" key="1">
    <source>
        <dbReference type="ARBA" id="ARBA00022723"/>
    </source>
</evidence>
<dbReference type="Proteomes" id="UP000270471">
    <property type="component" value="Unassembled WGS sequence"/>
</dbReference>
<dbReference type="PANTHER" id="PTHR43048">
    <property type="entry name" value="METHYLMALONYL-COA EPIMERASE"/>
    <property type="match status" value="1"/>
</dbReference>
<organism evidence="3 4">
    <name type="scientific">Streptomyces shenzhenensis</name>
    <dbReference type="NCBI Taxonomy" id="943815"/>
    <lineage>
        <taxon>Bacteria</taxon>
        <taxon>Bacillati</taxon>
        <taxon>Actinomycetota</taxon>
        <taxon>Actinomycetes</taxon>
        <taxon>Kitasatosporales</taxon>
        <taxon>Streptomycetaceae</taxon>
        <taxon>Streptomyces</taxon>
    </lineage>
</organism>
<dbReference type="InterPro" id="IPR051785">
    <property type="entry name" value="MMCE/EMCE_epimerase"/>
</dbReference>
<dbReference type="InterPro" id="IPR004360">
    <property type="entry name" value="Glyas_Fos-R_dOase_dom"/>
</dbReference>
<dbReference type="GO" id="GO:0046491">
    <property type="term" value="P:L-methylmalonyl-CoA metabolic process"/>
    <property type="evidence" value="ECO:0007669"/>
    <property type="project" value="TreeGrafter"/>
</dbReference>
<dbReference type="RefSeq" id="WP_121891740.1">
    <property type="nucleotide sequence ID" value="NZ_PENI01000016.1"/>
</dbReference>
<evidence type="ECO:0000313" key="4">
    <source>
        <dbReference type="Proteomes" id="UP000270471"/>
    </source>
</evidence>
<dbReference type="Gene3D" id="3.10.180.10">
    <property type="entry name" value="2,3-Dihydroxybiphenyl 1,2-Dioxygenase, domain 1"/>
    <property type="match status" value="1"/>
</dbReference>
<accession>A0A3M0IMT8</accession>
<dbReference type="Pfam" id="PF00903">
    <property type="entry name" value="Glyoxalase"/>
    <property type="match status" value="1"/>
</dbReference>
<dbReference type="OrthoDB" id="9798201at2"/>
<keyword evidence="4" id="KW-1185">Reference proteome</keyword>
<proteinExistence type="predicted"/>
<gene>
    <name evidence="3" type="ORF">CTZ28_23760</name>
</gene>
<reference evidence="3 4" key="1">
    <citation type="submission" date="2017-11" db="EMBL/GenBank/DDBJ databases">
        <title>Draft genome of actinobacteria isolated from guarana (Paullinia cupana (Mart.) Ducke.</title>
        <authorList>
            <person name="Siqueira K.A."/>
            <person name="Liotti R.G."/>
            <person name="Mendes T.A.O."/>
            <person name="Soares M.A."/>
        </authorList>
    </citation>
    <scope>NUCLEOTIDE SEQUENCE [LARGE SCALE GENOMIC DNA]</scope>
    <source>
        <strain evidence="3 4">193</strain>
    </source>
</reference>
<comment type="caution">
    <text evidence="3">The sequence shown here is derived from an EMBL/GenBank/DDBJ whole genome shotgun (WGS) entry which is preliminary data.</text>
</comment>
<dbReference type="PANTHER" id="PTHR43048:SF3">
    <property type="entry name" value="METHYLMALONYL-COA EPIMERASE, MITOCHONDRIAL"/>
    <property type="match status" value="1"/>
</dbReference>
<name>A0A3M0IMT8_9ACTN</name>
<keyword evidence="1" id="KW-0479">Metal-binding</keyword>
<sequence length="164" mass="17398">MAVLGMLHVGLTVSDLDRAVDWYCRVLGLKEVHRQTGDNDYTRTLVGVPGAALRVAQLALPGQGPVWPSSHTVELIEYIREPGGHIASPPNDVGASHLAFVVDDIEAVCARVISSGAALRNPPVTVTAGINRGGRACYLHDPDGHTLELMEYGAERAAALRGEA</sequence>
<dbReference type="GO" id="GO:0004493">
    <property type="term" value="F:methylmalonyl-CoA epimerase activity"/>
    <property type="evidence" value="ECO:0007669"/>
    <property type="project" value="TreeGrafter"/>
</dbReference>
<protein>
    <recommendedName>
        <fullName evidence="2">Glyoxalase/fosfomycin resistance/dioxygenase domain-containing protein</fullName>
    </recommendedName>
</protein>